<evidence type="ECO:0000256" key="3">
    <source>
        <dbReference type="ARBA" id="ARBA00023002"/>
    </source>
</evidence>
<dbReference type="EMBL" id="QGLR01000014">
    <property type="protein sequence ID" value="PXZ05070.1"/>
    <property type="molecule type" value="Genomic_DNA"/>
</dbReference>
<dbReference type="OrthoDB" id="9805416at2"/>
<accession>A0A2V4DW95</accession>
<evidence type="ECO:0000256" key="2">
    <source>
        <dbReference type="ARBA" id="ARBA00022605"/>
    </source>
</evidence>
<dbReference type="PROSITE" id="PS00670">
    <property type="entry name" value="D_2_HYDROXYACID_DH_2"/>
    <property type="match status" value="1"/>
</dbReference>
<dbReference type="AlphaFoldDB" id="A0A2V4DW95"/>
<dbReference type="GO" id="GO:0016616">
    <property type="term" value="F:oxidoreductase activity, acting on the CH-OH group of donors, NAD or NADP as acceptor"/>
    <property type="evidence" value="ECO:0007669"/>
    <property type="project" value="InterPro"/>
</dbReference>
<keyword evidence="2" id="KW-0028">Amino-acid biosynthesis</keyword>
<dbReference type="GO" id="GO:0008652">
    <property type="term" value="P:amino acid biosynthetic process"/>
    <property type="evidence" value="ECO:0007669"/>
    <property type="project" value="UniProtKB-KW"/>
</dbReference>
<sequence>MAVVLTTARAFATCDAAKKVLEDAGHEIRIVTPDKPLKAEELIPLVKDIDALIAGLDFITSDVINAAANLKIIARNGVGYDRVDLIAAKKNNIVVTVTPGTNSLSVCELAFSFITGLARKIHVMDTSVCSGSWKREDGVELSGKTIAIFGTGSIGRNLAIRCSAFGMKVIAYDLYPNVELQEKYGVTYYDSMTPLFELADFISLHLPATEQTRGMINQENISKMKKGVYIINTARGDLINNDDLYDALTSGYVGGVGLDTFTEEPFTDSRFFNHKNVILTPHTGAFTQDAIVKTLVMAAQDVVRVLNGNKPLHSVNQ</sequence>
<evidence type="ECO:0000256" key="4">
    <source>
        <dbReference type="ARBA" id="ARBA00023027"/>
    </source>
</evidence>
<dbReference type="Gene3D" id="3.40.50.720">
    <property type="entry name" value="NAD(P)-binding Rossmann-like Domain"/>
    <property type="match status" value="2"/>
</dbReference>
<protein>
    <submittedName>
        <fullName evidence="9">Hydroxyacid dehydrogenase</fullName>
    </submittedName>
</protein>
<keyword evidence="3 5" id="KW-0560">Oxidoreductase</keyword>
<evidence type="ECO:0000313" key="8">
    <source>
        <dbReference type="EMBL" id="PXZ03428.1"/>
    </source>
</evidence>
<evidence type="ECO:0000313" key="10">
    <source>
        <dbReference type="Proteomes" id="UP000247483"/>
    </source>
</evidence>
<comment type="similarity">
    <text evidence="1 5">Belongs to the D-isomer specific 2-hydroxyacid dehydrogenase family.</text>
</comment>
<dbReference type="InterPro" id="IPR029752">
    <property type="entry name" value="D-isomer_DH_CS1"/>
</dbReference>
<feature type="domain" description="D-isomer specific 2-hydroxyacid dehydrogenase NAD-binding" evidence="7">
    <location>
        <begin position="112"/>
        <end position="284"/>
    </location>
</feature>
<dbReference type="CDD" id="cd12172">
    <property type="entry name" value="PGDH_like_2"/>
    <property type="match status" value="1"/>
</dbReference>
<dbReference type="InterPro" id="IPR006139">
    <property type="entry name" value="D-isomer_2_OHA_DH_cat_dom"/>
</dbReference>
<dbReference type="PANTHER" id="PTHR42789">
    <property type="entry name" value="D-ISOMER SPECIFIC 2-HYDROXYACID DEHYDROGENASE FAMILY PROTEIN (AFU_ORTHOLOGUE AFUA_6G10090)"/>
    <property type="match status" value="1"/>
</dbReference>
<dbReference type="PROSITE" id="PS00671">
    <property type="entry name" value="D_2_HYDROXYACID_DH_3"/>
    <property type="match status" value="1"/>
</dbReference>
<dbReference type="InterPro" id="IPR029753">
    <property type="entry name" value="D-isomer_DH_CS"/>
</dbReference>
<evidence type="ECO:0000256" key="5">
    <source>
        <dbReference type="RuleBase" id="RU003719"/>
    </source>
</evidence>
<keyword evidence="4" id="KW-0520">NAD</keyword>
<dbReference type="Pfam" id="PF00389">
    <property type="entry name" value="2-Hacid_dh"/>
    <property type="match status" value="1"/>
</dbReference>
<dbReference type="Pfam" id="PF02826">
    <property type="entry name" value="2-Hacid_dh_C"/>
    <property type="match status" value="1"/>
</dbReference>
<dbReference type="EMBL" id="QGLP01000006">
    <property type="protein sequence ID" value="PXZ03428.1"/>
    <property type="molecule type" value="Genomic_DNA"/>
</dbReference>
<dbReference type="GO" id="GO:0051287">
    <property type="term" value="F:NAD binding"/>
    <property type="evidence" value="ECO:0007669"/>
    <property type="project" value="InterPro"/>
</dbReference>
<dbReference type="RefSeq" id="WP_110424181.1">
    <property type="nucleotide sequence ID" value="NZ_QGLP01000006.1"/>
</dbReference>
<evidence type="ECO:0000313" key="11">
    <source>
        <dbReference type="Proteomes" id="UP000247932"/>
    </source>
</evidence>
<evidence type="ECO:0000313" key="9">
    <source>
        <dbReference type="EMBL" id="PXZ05070.1"/>
    </source>
</evidence>
<comment type="caution">
    <text evidence="9">The sequence shown here is derived from an EMBL/GenBank/DDBJ whole genome shotgun (WGS) entry which is preliminary data.</text>
</comment>
<organism evidence="9 11">
    <name type="scientific">Gilliamella apicola</name>
    <dbReference type="NCBI Taxonomy" id="1196095"/>
    <lineage>
        <taxon>Bacteria</taxon>
        <taxon>Pseudomonadati</taxon>
        <taxon>Pseudomonadota</taxon>
        <taxon>Gammaproteobacteria</taxon>
        <taxon>Orbales</taxon>
        <taxon>Orbaceae</taxon>
        <taxon>Gilliamella</taxon>
    </lineage>
</organism>
<dbReference type="Proteomes" id="UP000247932">
    <property type="component" value="Unassembled WGS sequence"/>
</dbReference>
<dbReference type="SUPFAM" id="SSF52283">
    <property type="entry name" value="Formate/glycerate dehydrogenase catalytic domain-like"/>
    <property type="match status" value="1"/>
</dbReference>
<dbReference type="PANTHER" id="PTHR42789:SF1">
    <property type="entry name" value="D-ISOMER SPECIFIC 2-HYDROXYACID DEHYDROGENASE FAMILY PROTEIN (AFU_ORTHOLOGUE AFUA_6G10090)"/>
    <property type="match status" value="1"/>
</dbReference>
<evidence type="ECO:0000259" key="6">
    <source>
        <dbReference type="Pfam" id="PF00389"/>
    </source>
</evidence>
<proteinExistence type="inferred from homology"/>
<evidence type="ECO:0000259" key="7">
    <source>
        <dbReference type="Pfam" id="PF02826"/>
    </source>
</evidence>
<evidence type="ECO:0000256" key="1">
    <source>
        <dbReference type="ARBA" id="ARBA00005854"/>
    </source>
</evidence>
<gene>
    <name evidence="9" type="ORF">DKK70_13160</name>
    <name evidence="8" type="ORF">DKK79_11310</name>
</gene>
<dbReference type="Proteomes" id="UP000247483">
    <property type="component" value="Unassembled WGS sequence"/>
</dbReference>
<dbReference type="PROSITE" id="PS00065">
    <property type="entry name" value="D_2_HYDROXYACID_DH_1"/>
    <property type="match status" value="1"/>
</dbReference>
<reference evidence="10 11" key="1">
    <citation type="submission" date="2018-05" db="EMBL/GenBank/DDBJ databases">
        <title>Reference genomes for bee gut microbiota database.</title>
        <authorList>
            <person name="Ellegaard K.M."/>
        </authorList>
    </citation>
    <scope>NUCLEOTIDE SEQUENCE [LARGE SCALE GENOMIC DNA]</scope>
    <source>
        <strain evidence="8 10">ESL0177</strain>
        <strain evidence="9 11">ESL0182</strain>
    </source>
</reference>
<dbReference type="InterPro" id="IPR006140">
    <property type="entry name" value="D-isomer_DH_NAD-bd"/>
</dbReference>
<dbReference type="InterPro" id="IPR036291">
    <property type="entry name" value="NAD(P)-bd_dom_sf"/>
</dbReference>
<name>A0A2V4DW95_9GAMM</name>
<keyword evidence="11" id="KW-1185">Reference proteome</keyword>
<dbReference type="SUPFAM" id="SSF51735">
    <property type="entry name" value="NAD(P)-binding Rossmann-fold domains"/>
    <property type="match status" value="1"/>
</dbReference>
<feature type="domain" description="D-isomer specific 2-hydroxyacid dehydrogenase catalytic" evidence="6">
    <location>
        <begin position="14"/>
        <end position="316"/>
    </location>
</feature>
<dbReference type="InterPro" id="IPR050857">
    <property type="entry name" value="D-2-hydroxyacid_DH"/>
</dbReference>